<name>A0A420XZN5_9PEZI</name>
<comment type="caution">
    <text evidence="1">The sequence shown here is derived from an EMBL/GenBank/DDBJ whole genome shotgun (WGS) entry which is preliminary data.</text>
</comment>
<keyword evidence="2" id="KW-1185">Reference proteome</keyword>
<accession>A0A420XZN5</accession>
<dbReference type="EMBL" id="QVQW01000081">
    <property type="protein sequence ID" value="RKU41143.1"/>
    <property type="molecule type" value="Genomic_DNA"/>
</dbReference>
<protein>
    <submittedName>
        <fullName evidence="1">Uncharacterized protein</fullName>
    </submittedName>
</protein>
<dbReference type="STRING" id="177199.A0A420XZN5"/>
<organism evidence="1 2">
    <name type="scientific">Coniochaeta pulveracea</name>
    <dbReference type="NCBI Taxonomy" id="177199"/>
    <lineage>
        <taxon>Eukaryota</taxon>
        <taxon>Fungi</taxon>
        <taxon>Dikarya</taxon>
        <taxon>Ascomycota</taxon>
        <taxon>Pezizomycotina</taxon>
        <taxon>Sordariomycetes</taxon>
        <taxon>Sordariomycetidae</taxon>
        <taxon>Coniochaetales</taxon>
        <taxon>Coniochaetaceae</taxon>
        <taxon>Coniochaeta</taxon>
    </lineage>
</organism>
<dbReference type="AlphaFoldDB" id="A0A420XZN5"/>
<reference evidence="1 2" key="1">
    <citation type="submission" date="2018-08" db="EMBL/GenBank/DDBJ databases">
        <title>Draft genome of the lignicolous fungus Coniochaeta pulveracea.</title>
        <authorList>
            <person name="Borstlap C.J."/>
            <person name="De Witt R.N."/>
            <person name="Botha A."/>
            <person name="Volschenk H."/>
        </authorList>
    </citation>
    <scope>NUCLEOTIDE SEQUENCE [LARGE SCALE GENOMIC DNA]</scope>
    <source>
        <strain evidence="1 2">CAB683</strain>
    </source>
</reference>
<evidence type="ECO:0000313" key="1">
    <source>
        <dbReference type="EMBL" id="RKU41143.1"/>
    </source>
</evidence>
<dbReference type="Proteomes" id="UP000275385">
    <property type="component" value="Unassembled WGS sequence"/>
</dbReference>
<evidence type="ECO:0000313" key="2">
    <source>
        <dbReference type="Proteomes" id="UP000275385"/>
    </source>
</evidence>
<proteinExistence type="predicted"/>
<sequence length="222" mass="24222">MAAAVLLPYSVDAFNGIPDLASAEKAFQDREGDDYIQTGFTDVFLKHNAANKFKLVLLHRHGSLNQGQALVATNGTSVPWNLNHIFESGREAKKWDGAVFPTAWLVRNGRLMPYEFAFDPARPNQLEQVFGLGLLTDSPDARTLEITEGAANISFPVTDDAVFSNGTCVQAGWAFGTPRHLSGDAHSKPVNSWGSSWCVTGCLTNTHISVHYTTTADQLVRE</sequence>
<gene>
    <name evidence="1" type="ORF">DL546_001741</name>
</gene>
<dbReference type="OrthoDB" id="2322999at2759"/>